<evidence type="ECO:0000313" key="2">
    <source>
        <dbReference type="Proteomes" id="UP000093592"/>
    </source>
</evidence>
<evidence type="ECO:0008006" key="3">
    <source>
        <dbReference type="Google" id="ProtNLM"/>
    </source>
</evidence>
<dbReference type="Proteomes" id="UP000093592">
    <property type="component" value="Unassembled WGS sequence"/>
</dbReference>
<proteinExistence type="predicted"/>
<dbReference type="InterPro" id="IPR029069">
    <property type="entry name" value="HotDog_dom_sf"/>
</dbReference>
<reference evidence="2" key="1">
    <citation type="submission" date="2016-06" db="EMBL/GenBank/DDBJ databases">
        <authorList>
            <person name="Sutton G."/>
            <person name="Brinkac L."/>
            <person name="Sanka R."/>
            <person name="Adams M."/>
            <person name="Lau E."/>
            <person name="Sam S."/>
            <person name="Sreng N."/>
            <person name="Him V."/>
            <person name="Kerleguer A."/>
            <person name="Cheng S."/>
        </authorList>
    </citation>
    <scope>NUCLEOTIDE SEQUENCE [LARGE SCALE GENOMIC DNA]</scope>
    <source>
        <strain evidence="2">E861</strain>
    </source>
</reference>
<name>A0A1A2Z475_9MYCO</name>
<accession>A0A1A2Z475</accession>
<dbReference type="OrthoDB" id="7605329at2"/>
<comment type="caution">
    <text evidence="1">The sequence shown here is derived from an EMBL/GenBank/DDBJ whole genome shotgun (WGS) entry which is preliminary data.</text>
</comment>
<gene>
    <name evidence="1" type="ORF">A5707_03280</name>
</gene>
<evidence type="ECO:0000313" key="1">
    <source>
        <dbReference type="EMBL" id="OBI44473.1"/>
    </source>
</evidence>
<dbReference type="SUPFAM" id="SSF54637">
    <property type="entry name" value="Thioesterase/thiol ester dehydrase-isomerase"/>
    <property type="match status" value="1"/>
</dbReference>
<dbReference type="EMBL" id="LZKJ01000136">
    <property type="protein sequence ID" value="OBI44473.1"/>
    <property type="molecule type" value="Genomic_DNA"/>
</dbReference>
<organism evidence="1 2">
    <name type="scientific">Mycobacterium kyorinense</name>
    <dbReference type="NCBI Taxonomy" id="487514"/>
    <lineage>
        <taxon>Bacteria</taxon>
        <taxon>Bacillati</taxon>
        <taxon>Actinomycetota</taxon>
        <taxon>Actinomycetes</taxon>
        <taxon>Mycobacteriales</taxon>
        <taxon>Mycobacteriaceae</taxon>
        <taxon>Mycobacterium</taxon>
    </lineage>
</organism>
<sequence>MLRDIRELTSDPAAYAQELQRRWGGLLSYRYIGRSHASMNVGPADDTVTVRHDMRNRAGGILFAVLGIAAPEGGLVTDMEAVPNPVIHSCQVLDPGRDVSRFEVITEDLKRGQRMAYSRSRIVDADNRDRVLALTEGQGVSIGVPPDGLQKMTVEPIEVVDSPTLPPLWQVFGAHRRADGAWALPELSAEVASPDAALHVGPQFVALETAALDSAARLIGTDRLQGLSSHVMFLARGKVGPFRAEGQPIAGTTGSVAVRVLLYDEGADGKLVTVASYVFRTSD</sequence>
<protein>
    <recommendedName>
        <fullName evidence="3">Thioesterase</fullName>
    </recommendedName>
</protein>
<dbReference type="Gene3D" id="3.10.129.10">
    <property type="entry name" value="Hotdog Thioesterase"/>
    <property type="match status" value="1"/>
</dbReference>
<dbReference type="RefSeq" id="WP_065015254.1">
    <property type="nucleotide sequence ID" value="NZ_LZKJ01000136.1"/>
</dbReference>
<dbReference type="AlphaFoldDB" id="A0A1A2Z475"/>